<evidence type="ECO:0000256" key="4">
    <source>
        <dbReference type="ARBA" id="ARBA00022801"/>
    </source>
</evidence>
<organism evidence="9 10">
    <name type="scientific">Podospora bellae-mahoneyi</name>
    <dbReference type="NCBI Taxonomy" id="2093777"/>
    <lineage>
        <taxon>Eukaryota</taxon>
        <taxon>Fungi</taxon>
        <taxon>Dikarya</taxon>
        <taxon>Ascomycota</taxon>
        <taxon>Pezizomycotina</taxon>
        <taxon>Sordariomycetes</taxon>
        <taxon>Sordariomycetidae</taxon>
        <taxon>Sordariales</taxon>
        <taxon>Podosporaceae</taxon>
        <taxon>Podospora</taxon>
    </lineage>
</organism>
<dbReference type="GeneID" id="87893860"/>
<dbReference type="EMBL" id="JAFFGZ010000001">
    <property type="protein sequence ID" value="KAK4648521.1"/>
    <property type="molecule type" value="Genomic_DNA"/>
</dbReference>
<dbReference type="SUPFAM" id="SSF54001">
    <property type="entry name" value="Cysteine proteinases"/>
    <property type="match status" value="1"/>
</dbReference>
<keyword evidence="2 7" id="KW-0645">Protease</keyword>
<dbReference type="InterPro" id="IPR038765">
    <property type="entry name" value="Papain-like_cys_pep_sf"/>
</dbReference>
<evidence type="ECO:0000256" key="7">
    <source>
        <dbReference type="RuleBase" id="RU361215"/>
    </source>
</evidence>
<reference evidence="9 10" key="1">
    <citation type="journal article" date="2023" name="bioRxiv">
        <title>High-quality genome assemblies of four members of thePodospora anserinaspecies complex.</title>
        <authorList>
            <person name="Ament-Velasquez S.L."/>
            <person name="Vogan A.A."/>
            <person name="Wallerman O."/>
            <person name="Hartmann F."/>
            <person name="Gautier V."/>
            <person name="Silar P."/>
            <person name="Giraud T."/>
            <person name="Johannesson H."/>
        </authorList>
    </citation>
    <scope>NUCLEOTIDE SEQUENCE [LARGE SCALE GENOMIC DNA]</scope>
    <source>
        <strain evidence="9 10">CBS 112042</strain>
    </source>
</reference>
<name>A0ABR0FX41_9PEZI</name>
<dbReference type="Gene3D" id="3.40.532.10">
    <property type="entry name" value="Peptidase C12, ubiquitin carboxyl-terminal hydrolase"/>
    <property type="match status" value="1"/>
</dbReference>
<protein>
    <recommendedName>
        <fullName evidence="7">Ubiquitin carboxyl-terminal hydrolase</fullName>
        <ecNumber evidence="7">3.4.19.12</ecNumber>
    </recommendedName>
</protein>
<dbReference type="InterPro" id="IPR036959">
    <property type="entry name" value="Peptidase_C12_UCH_sf"/>
</dbReference>
<dbReference type="Proteomes" id="UP001322138">
    <property type="component" value="Unassembled WGS sequence"/>
</dbReference>
<gene>
    <name evidence="9" type="ORF">QC761_110850</name>
</gene>
<evidence type="ECO:0000256" key="5">
    <source>
        <dbReference type="ARBA" id="ARBA00022807"/>
    </source>
</evidence>
<evidence type="ECO:0000313" key="9">
    <source>
        <dbReference type="EMBL" id="KAK4648521.1"/>
    </source>
</evidence>
<comment type="caution">
    <text evidence="6">Lacks conserved residue(s) required for the propagation of feature annotation.</text>
</comment>
<dbReference type="EC" id="3.4.19.12" evidence="7"/>
<feature type="domain" description="UCH catalytic" evidence="8">
    <location>
        <begin position="15"/>
        <end position="257"/>
    </location>
</feature>
<evidence type="ECO:0000256" key="1">
    <source>
        <dbReference type="ARBA" id="ARBA00000707"/>
    </source>
</evidence>
<keyword evidence="4 7" id="KW-0378">Hydrolase</keyword>
<evidence type="ECO:0000256" key="2">
    <source>
        <dbReference type="ARBA" id="ARBA00022670"/>
    </source>
</evidence>
<comment type="catalytic activity">
    <reaction evidence="1 7">
        <text>Thiol-dependent hydrolysis of ester, thioester, amide, peptide and isopeptide bonds formed by the C-terminal Gly of ubiquitin (a 76-residue protein attached to proteins as an intracellular targeting signal).</text>
        <dbReference type="EC" id="3.4.19.12"/>
    </reaction>
</comment>
<sequence length="261" mass="28640">MEPNEPAKMATEKKYFTMLENHPEVFTTLAHTLGLPPSITFHDIYSFSPPALTHIPRPCLALIAIIPLTPSWALDRQSEDARLGDPKTYYHGNSNPSSSAPIIWFKQTIGDACGSYALLHCSINGPAASLIHPGSTLDQIRKDAAPLPREERAELLYDNKAFEEAHQSVAAMGDTAEPRDRSVGLGQHFVGYVKANGRLWELEGSREGPLDRGELGDDEDVLSPKALELGLGRIIKLEHESGGQDLRFSCIAMALKDEQSE</sequence>
<dbReference type="PRINTS" id="PR00707">
    <property type="entry name" value="UBCTHYDRLASE"/>
</dbReference>
<dbReference type="RefSeq" id="XP_062737497.1">
    <property type="nucleotide sequence ID" value="XM_062874378.1"/>
</dbReference>
<evidence type="ECO:0000256" key="6">
    <source>
        <dbReference type="PROSITE-ProRule" id="PRU01393"/>
    </source>
</evidence>
<accession>A0ABR0FX41</accession>
<evidence type="ECO:0000259" key="8">
    <source>
        <dbReference type="PROSITE" id="PS52048"/>
    </source>
</evidence>
<keyword evidence="10" id="KW-1185">Reference proteome</keyword>
<comment type="caution">
    <text evidence="9">The sequence shown here is derived from an EMBL/GenBank/DDBJ whole genome shotgun (WGS) entry which is preliminary data.</text>
</comment>
<dbReference type="PANTHER" id="PTHR10589">
    <property type="entry name" value="UBIQUITIN CARBOXYL-TERMINAL HYDROLASE"/>
    <property type="match status" value="1"/>
</dbReference>
<evidence type="ECO:0000256" key="3">
    <source>
        <dbReference type="ARBA" id="ARBA00022786"/>
    </source>
</evidence>
<comment type="similarity">
    <text evidence="6 7">Belongs to the peptidase C12 family.</text>
</comment>
<keyword evidence="3 7" id="KW-0833">Ubl conjugation pathway</keyword>
<dbReference type="Pfam" id="PF01088">
    <property type="entry name" value="Peptidase_C12"/>
    <property type="match status" value="1"/>
</dbReference>
<evidence type="ECO:0000313" key="10">
    <source>
        <dbReference type="Proteomes" id="UP001322138"/>
    </source>
</evidence>
<dbReference type="InterPro" id="IPR001578">
    <property type="entry name" value="Peptidase_C12_UCH"/>
</dbReference>
<dbReference type="PROSITE" id="PS52048">
    <property type="entry name" value="UCH_DOMAIN"/>
    <property type="match status" value="1"/>
</dbReference>
<keyword evidence="5 7" id="KW-0788">Thiol protease</keyword>
<dbReference type="PANTHER" id="PTHR10589:SF41">
    <property type="entry name" value="UBIQUITIN CARBOXYL-TERMINAL HYDROLASE"/>
    <property type="match status" value="1"/>
</dbReference>
<proteinExistence type="inferred from homology"/>